<sequence length="489" mass="50526">MALPLLAAGTAPASAATSAAAPDTGITVEGRYNTAGAGCHGSDDAAGCLSWGVRVPSDIAPNSSTNITIEADSVPGQWTWTCPTPDGDKVAGTSAFYIKKGEGEPPAKLAESDLNFFAGLYYNHHGDSAGSVKAITCTPEHLSLTYEVNFNAVWDKSSYLDLDLGATAAAPGADARSYSFSPTITTSTASQVLRPTATAQKPAASATHATVTTEAVKVDGAAKDAGRFTMKAKNDSTTPLSDFTISASRGRGQAQVTALTCDLTAFGGEVVSAKGPAESLKVSSGKAKVPQGKEISCQVDLTGVVGRNTITAGLTTGDQTFSSDYTDDRPVGEVTVQPTDLGIEAAPTGTYEVEVGYTVTFTNTTDADGYSSNIILRPHLPAGFTLKSVWGTGVPWWITMDDYIIEPDGSVSLSTAEPLYAGSSTTMTFLNTYTVNADAITEEGWKALGTCDAKDPSKGLTTQIDVADSDAGIEAGTYSVCTTVTRTEN</sequence>
<evidence type="ECO:0008006" key="4">
    <source>
        <dbReference type="Google" id="ProtNLM"/>
    </source>
</evidence>
<feature type="signal peptide" evidence="1">
    <location>
        <begin position="1"/>
        <end position="15"/>
    </location>
</feature>
<gene>
    <name evidence="2" type="ORF">FK256_05430</name>
</gene>
<comment type="caution">
    <text evidence="2">The sequence shown here is derived from an EMBL/GenBank/DDBJ whole genome shotgun (WGS) entry which is preliminary data.</text>
</comment>
<dbReference type="AlphaFoldDB" id="A0A508ADN8"/>
<evidence type="ECO:0000256" key="1">
    <source>
        <dbReference type="SAM" id="SignalP"/>
    </source>
</evidence>
<dbReference type="Proteomes" id="UP000319010">
    <property type="component" value="Unassembled WGS sequence"/>
</dbReference>
<keyword evidence="1" id="KW-0732">Signal</keyword>
<protein>
    <recommendedName>
        <fullName evidence="4">DUF11 domain-containing protein</fullName>
    </recommendedName>
</protein>
<name>A0A508ADN8_9ACTO</name>
<accession>A0A508ADN8</accession>
<evidence type="ECO:0000313" key="2">
    <source>
        <dbReference type="EMBL" id="TQD43912.1"/>
    </source>
</evidence>
<reference evidence="2 3" key="1">
    <citation type="submission" date="2019-06" db="EMBL/GenBank/DDBJ databases">
        <title>Draft genome sequence of Actinomyces johnsonii CCUG 34287T.</title>
        <authorList>
            <person name="Salva-Serra F."/>
            <person name="Cardew S."/>
            <person name="Moore E."/>
        </authorList>
    </citation>
    <scope>NUCLEOTIDE SEQUENCE [LARGE SCALE GENOMIC DNA]</scope>
    <source>
        <strain evidence="2 3">CCUG 34287</strain>
    </source>
</reference>
<feature type="chain" id="PRO_5038664776" description="DUF11 domain-containing protein" evidence="1">
    <location>
        <begin position="16"/>
        <end position="489"/>
    </location>
</feature>
<evidence type="ECO:0000313" key="3">
    <source>
        <dbReference type="Proteomes" id="UP000319010"/>
    </source>
</evidence>
<dbReference type="EMBL" id="VICB01000005">
    <property type="protein sequence ID" value="TQD43912.1"/>
    <property type="molecule type" value="Genomic_DNA"/>
</dbReference>
<proteinExistence type="predicted"/>
<organism evidence="2 3">
    <name type="scientific">Actinomyces johnsonii</name>
    <dbReference type="NCBI Taxonomy" id="544581"/>
    <lineage>
        <taxon>Bacteria</taxon>
        <taxon>Bacillati</taxon>
        <taxon>Actinomycetota</taxon>
        <taxon>Actinomycetes</taxon>
        <taxon>Actinomycetales</taxon>
        <taxon>Actinomycetaceae</taxon>
        <taxon>Actinomyces</taxon>
    </lineage>
</organism>